<evidence type="ECO:0008006" key="10">
    <source>
        <dbReference type="Google" id="ProtNLM"/>
    </source>
</evidence>
<comment type="caution">
    <text evidence="8">The sequence shown here is derived from an EMBL/GenBank/DDBJ whole genome shotgun (WGS) entry which is preliminary data.</text>
</comment>
<dbReference type="PANTHER" id="PTHR21212:SF0">
    <property type="entry name" value="SEIPIN"/>
    <property type="match status" value="1"/>
</dbReference>
<evidence type="ECO:0000256" key="5">
    <source>
        <dbReference type="ARBA" id="ARBA00023098"/>
    </source>
</evidence>
<keyword evidence="2 7" id="KW-0812">Transmembrane</keyword>
<evidence type="ECO:0000313" key="8">
    <source>
        <dbReference type="EMBL" id="ORX87499.1"/>
    </source>
</evidence>
<keyword evidence="3" id="KW-0256">Endoplasmic reticulum</keyword>
<sequence length="288" mass="33491">MDDIKKPLKADTDIVSKPQNNQANSVSIMQKVRELFDEIKLSLLSGEAQRRFLSLFIFFIILFAMLVLSILGYCLFYFLYIPQIAHSLPVYFQYYNDIEQPIAEVDLSVNSWRHSGILTGGQYYNVLIELNVPDSQHNYDLGNFMINLKFKNALNETVAYSSRPCIVKYKSFVQKNIETIVKTVPLFFDVAQESQTIYLPLIESYIEDEEVSTTKAILTLSNKSLHLNSAKLNFEARFHGLRYYMYHWKLLTGVLLISVFMFFEIVVTFLLWRSAIRLLKDAVEKKIQ</sequence>
<evidence type="ECO:0000256" key="3">
    <source>
        <dbReference type="ARBA" id="ARBA00022824"/>
    </source>
</evidence>
<dbReference type="Pfam" id="PF06775">
    <property type="entry name" value="Seipin"/>
    <property type="match status" value="1"/>
</dbReference>
<organism evidence="8 9">
    <name type="scientific">Anaeromyces robustus</name>
    <dbReference type="NCBI Taxonomy" id="1754192"/>
    <lineage>
        <taxon>Eukaryota</taxon>
        <taxon>Fungi</taxon>
        <taxon>Fungi incertae sedis</taxon>
        <taxon>Chytridiomycota</taxon>
        <taxon>Chytridiomycota incertae sedis</taxon>
        <taxon>Neocallimastigomycetes</taxon>
        <taxon>Neocallimastigales</taxon>
        <taxon>Neocallimastigaceae</taxon>
        <taxon>Anaeromyces</taxon>
    </lineage>
</organism>
<evidence type="ECO:0000313" key="9">
    <source>
        <dbReference type="Proteomes" id="UP000193944"/>
    </source>
</evidence>
<evidence type="ECO:0000256" key="2">
    <source>
        <dbReference type="ARBA" id="ARBA00022692"/>
    </source>
</evidence>
<dbReference type="Proteomes" id="UP000193944">
    <property type="component" value="Unassembled WGS sequence"/>
</dbReference>
<feature type="transmembrane region" description="Helical" evidence="7">
    <location>
        <begin position="250"/>
        <end position="272"/>
    </location>
</feature>
<evidence type="ECO:0000256" key="6">
    <source>
        <dbReference type="ARBA" id="ARBA00023136"/>
    </source>
</evidence>
<feature type="transmembrane region" description="Helical" evidence="7">
    <location>
        <begin position="52"/>
        <end position="80"/>
    </location>
</feature>
<evidence type="ECO:0000256" key="1">
    <source>
        <dbReference type="ARBA" id="ARBA00004477"/>
    </source>
</evidence>
<evidence type="ECO:0000256" key="4">
    <source>
        <dbReference type="ARBA" id="ARBA00022989"/>
    </source>
</evidence>
<dbReference type="GO" id="GO:0140042">
    <property type="term" value="P:lipid droplet formation"/>
    <property type="evidence" value="ECO:0007669"/>
    <property type="project" value="UniProtKB-ARBA"/>
</dbReference>
<dbReference type="AlphaFoldDB" id="A0A1Y1XP20"/>
<dbReference type="EMBL" id="MCFG01000008">
    <property type="protein sequence ID" value="ORX87499.1"/>
    <property type="molecule type" value="Genomic_DNA"/>
</dbReference>
<reference evidence="8 9" key="1">
    <citation type="submission" date="2016-08" db="EMBL/GenBank/DDBJ databases">
        <title>A Parts List for Fungal Cellulosomes Revealed by Comparative Genomics.</title>
        <authorList>
            <consortium name="DOE Joint Genome Institute"/>
            <person name="Haitjema C.H."/>
            <person name="Gilmore S.P."/>
            <person name="Henske J.K."/>
            <person name="Solomon K.V."/>
            <person name="De Groot R."/>
            <person name="Kuo A."/>
            <person name="Mondo S.J."/>
            <person name="Salamov A.A."/>
            <person name="Labutti K."/>
            <person name="Zhao Z."/>
            <person name="Chiniquy J."/>
            <person name="Barry K."/>
            <person name="Brewer H.M."/>
            <person name="Purvine S.O."/>
            <person name="Wright A.T."/>
            <person name="Boxma B."/>
            <person name="Van Alen T."/>
            <person name="Hackstein J.H."/>
            <person name="Baker S.E."/>
            <person name="Grigoriev I.V."/>
            <person name="O'Malley M.A."/>
        </authorList>
    </citation>
    <scope>NUCLEOTIDE SEQUENCE [LARGE SCALE GENOMIC DNA]</scope>
    <source>
        <strain evidence="8 9">S4</strain>
    </source>
</reference>
<dbReference type="GO" id="GO:0006629">
    <property type="term" value="P:lipid metabolic process"/>
    <property type="evidence" value="ECO:0007669"/>
    <property type="project" value="UniProtKB-KW"/>
</dbReference>
<keyword evidence="5" id="KW-0443">Lipid metabolism</keyword>
<dbReference type="InterPro" id="IPR009617">
    <property type="entry name" value="Seipin"/>
</dbReference>
<proteinExistence type="predicted"/>
<dbReference type="GO" id="GO:0005789">
    <property type="term" value="C:endoplasmic reticulum membrane"/>
    <property type="evidence" value="ECO:0007669"/>
    <property type="project" value="UniProtKB-SubCell"/>
</dbReference>
<gene>
    <name evidence="8" type="ORF">BCR32DRAFT_215288</name>
</gene>
<dbReference type="PANTHER" id="PTHR21212">
    <property type="entry name" value="BERNARDINELLI-SEIP CONGENITAL LIPODYSTROPHY 2 HOMOLOG BSCL2 PROTEIN"/>
    <property type="match status" value="1"/>
</dbReference>
<keyword evidence="6 7" id="KW-0472">Membrane</keyword>
<dbReference type="CDD" id="cd23995">
    <property type="entry name" value="Seipin_BSCL2_like"/>
    <property type="match status" value="1"/>
</dbReference>
<keyword evidence="9" id="KW-1185">Reference proteome</keyword>
<dbReference type="OrthoDB" id="3990054at2759"/>
<name>A0A1Y1XP20_9FUNG</name>
<accession>A0A1Y1XP20</accession>
<reference evidence="8 9" key="2">
    <citation type="submission" date="2016-08" db="EMBL/GenBank/DDBJ databases">
        <title>Pervasive Adenine N6-methylation of Active Genes in Fungi.</title>
        <authorList>
            <consortium name="DOE Joint Genome Institute"/>
            <person name="Mondo S.J."/>
            <person name="Dannebaum R.O."/>
            <person name="Kuo R.C."/>
            <person name="Labutti K."/>
            <person name="Haridas S."/>
            <person name="Kuo A."/>
            <person name="Salamov A."/>
            <person name="Ahrendt S.R."/>
            <person name="Lipzen A."/>
            <person name="Sullivan W."/>
            <person name="Andreopoulos W.B."/>
            <person name="Clum A."/>
            <person name="Lindquist E."/>
            <person name="Daum C."/>
            <person name="Ramamoorthy G.K."/>
            <person name="Gryganskyi A."/>
            <person name="Culley D."/>
            <person name="Magnuson J.K."/>
            <person name="James T.Y."/>
            <person name="O'Malley M.A."/>
            <person name="Stajich J.E."/>
            <person name="Spatafora J.W."/>
            <person name="Visel A."/>
            <person name="Grigoriev I.V."/>
        </authorList>
    </citation>
    <scope>NUCLEOTIDE SEQUENCE [LARGE SCALE GENOMIC DNA]</scope>
    <source>
        <strain evidence="8 9">S4</strain>
    </source>
</reference>
<keyword evidence="4 7" id="KW-1133">Transmembrane helix</keyword>
<comment type="subcellular location">
    <subcellularLocation>
        <location evidence="1">Endoplasmic reticulum membrane</location>
        <topology evidence="1">Multi-pass membrane protein</topology>
    </subcellularLocation>
</comment>
<dbReference type="STRING" id="1754192.A0A1Y1XP20"/>
<protein>
    <recommendedName>
        <fullName evidence="10">DUF1226-domain-containing protein</fullName>
    </recommendedName>
</protein>
<evidence type="ECO:0000256" key="7">
    <source>
        <dbReference type="SAM" id="Phobius"/>
    </source>
</evidence>